<dbReference type="GO" id="GO:0005524">
    <property type="term" value="F:ATP binding"/>
    <property type="evidence" value="ECO:0007669"/>
    <property type="project" value="InterPro"/>
</dbReference>
<evidence type="ECO:0000313" key="3">
    <source>
        <dbReference type="Proteomes" id="UP000278143"/>
    </source>
</evidence>
<dbReference type="AlphaFoldDB" id="A0A4P9YVM3"/>
<dbReference type="PANTHER" id="PTHR10073">
    <property type="entry name" value="DNA MISMATCH REPAIR PROTEIN MLH, PMS, MUTL"/>
    <property type="match status" value="1"/>
</dbReference>
<dbReference type="GO" id="GO:0016887">
    <property type="term" value="F:ATP hydrolysis activity"/>
    <property type="evidence" value="ECO:0007669"/>
    <property type="project" value="InterPro"/>
</dbReference>
<evidence type="ECO:0000259" key="1">
    <source>
        <dbReference type="SMART" id="SM00853"/>
    </source>
</evidence>
<dbReference type="GO" id="GO:0032300">
    <property type="term" value="C:mismatch repair complex"/>
    <property type="evidence" value="ECO:0007669"/>
    <property type="project" value="InterPro"/>
</dbReference>
<dbReference type="Gene3D" id="3.30.1540.20">
    <property type="entry name" value="MutL, C-terminal domain, dimerisation subdomain"/>
    <property type="match status" value="1"/>
</dbReference>
<gene>
    <name evidence="2" type="ORF">SYNPS1DRAFT_30281</name>
</gene>
<feature type="domain" description="MutL C-terminal dimerisation" evidence="1">
    <location>
        <begin position="251"/>
        <end position="419"/>
    </location>
</feature>
<evidence type="ECO:0000313" key="2">
    <source>
        <dbReference type="EMBL" id="RKP23944.1"/>
    </source>
</evidence>
<dbReference type="Proteomes" id="UP000278143">
    <property type="component" value="Unassembled WGS sequence"/>
</dbReference>
<dbReference type="InterPro" id="IPR014790">
    <property type="entry name" value="MutL_C"/>
</dbReference>
<name>A0A4P9YVM3_9FUNG</name>
<dbReference type="SMART" id="SM00853">
    <property type="entry name" value="MutL_C"/>
    <property type="match status" value="1"/>
</dbReference>
<proteinExistence type="predicted"/>
<protein>
    <recommendedName>
        <fullName evidence="1">MutL C-terminal dimerisation domain-containing protein</fullName>
    </recommendedName>
</protein>
<organism evidence="2 3">
    <name type="scientific">Syncephalis pseudoplumigaleata</name>
    <dbReference type="NCBI Taxonomy" id="1712513"/>
    <lineage>
        <taxon>Eukaryota</taxon>
        <taxon>Fungi</taxon>
        <taxon>Fungi incertae sedis</taxon>
        <taxon>Zoopagomycota</taxon>
        <taxon>Zoopagomycotina</taxon>
        <taxon>Zoopagomycetes</taxon>
        <taxon>Zoopagales</taxon>
        <taxon>Piptocephalidaceae</taxon>
        <taxon>Syncephalis</taxon>
    </lineage>
</organism>
<dbReference type="Gene3D" id="3.30.1370.100">
    <property type="entry name" value="MutL, C-terminal domain, regulatory subdomain"/>
    <property type="match status" value="1"/>
</dbReference>
<reference evidence="3" key="1">
    <citation type="journal article" date="2018" name="Nat. Microbiol.">
        <title>Leveraging single-cell genomics to expand the fungal tree of life.</title>
        <authorList>
            <person name="Ahrendt S.R."/>
            <person name="Quandt C.A."/>
            <person name="Ciobanu D."/>
            <person name="Clum A."/>
            <person name="Salamov A."/>
            <person name="Andreopoulos B."/>
            <person name="Cheng J.F."/>
            <person name="Woyke T."/>
            <person name="Pelin A."/>
            <person name="Henrissat B."/>
            <person name="Reynolds N.K."/>
            <person name="Benny G.L."/>
            <person name="Smith M.E."/>
            <person name="James T.Y."/>
            <person name="Grigoriev I.V."/>
        </authorList>
    </citation>
    <scope>NUCLEOTIDE SEQUENCE [LARGE SCALE GENOMIC DNA]</scope>
    <source>
        <strain evidence="3">Benny S71-1</strain>
    </source>
</reference>
<dbReference type="PANTHER" id="PTHR10073:SF47">
    <property type="entry name" value="DNA MISMATCH REPAIR PROTEIN MLH3"/>
    <property type="match status" value="1"/>
</dbReference>
<dbReference type="InterPro" id="IPR037198">
    <property type="entry name" value="MutL_C_sf"/>
</dbReference>
<keyword evidence="3" id="KW-1185">Reference proteome</keyword>
<dbReference type="EMBL" id="KZ990558">
    <property type="protein sequence ID" value="RKP23944.1"/>
    <property type="molecule type" value="Genomic_DNA"/>
</dbReference>
<dbReference type="InterPro" id="IPR042121">
    <property type="entry name" value="MutL_C_regsub"/>
</dbReference>
<dbReference type="GO" id="GO:0140664">
    <property type="term" value="F:ATP-dependent DNA damage sensor activity"/>
    <property type="evidence" value="ECO:0007669"/>
    <property type="project" value="InterPro"/>
</dbReference>
<dbReference type="InterPro" id="IPR042120">
    <property type="entry name" value="MutL_C_dimsub"/>
</dbReference>
<dbReference type="GO" id="GO:0006298">
    <property type="term" value="P:mismatch repair"/>
    <property type="evidence" value="ECO:0007669"/>
    <property type="project" value="InterPro"/>
</dbReference>
<dbReference type="InterPro" id="IPR038973">
    <property type="entry name" value="MutL/Mlh/Pms-like"/>
</dbReference>
<sequence>MAAYALKHRTVRFTLWNAATHATILDVPPGEMRQRLYSIYGQNADQASQAMQDVVRHANCPPSTVQLFFDQFCQYSAHVALHGWFSWSKWTVKNDRSCRTIAKDVTQAIARKQLAVLQRALSQLIAQFLATSTGRVRRVVLGNGTTIARPMFTSFDYDATSWRHPPSIASQPPPAVVPSRRQAVQASASWTEQLYRTWTDPVFAVPELFIANCSIPARCNARLDDRSLQRATTAGTCTVQLARTSISSMRVLGQLDSKFIAGLVSMPTHRTSSAMDTFIVLVDQHAAHERVLYEWLQDQYVAISRGILDGLDGHGHWFPVPLSPQERSAATVHRTTLAYWGIVLHVPDTPDSSPMASVPAILHQCYAHQTSVLVRMVQDCIHELASLPEQHRLASCPSSIQATLKEMACQRAVKFNDVLSIAFCHRLVQQLARCRLPFQCAHGRPSIVPLVRLTSVHDEPTPRSIHELV</sequence>
<dbReference type="SUPFAM" id="SSF118116">
    <property type="entry name" value="DNA mismatch repair protein MutL"/>
    <property type="match status" value="1"/>
</dbReference>
<dbReference type="OrthoDB" id="429932at2759"/>
<accession>A0A4P9YVM3</accession>